<dbReference type="PANTHER" id="PTHR23407:SF1">
    <property type="entry name" value="5-FORMYLTETRAHYDROFOLATE CYCLO-LIGASE"/>
    <property type="match status" value="1"/>
</dbReference>
<dbReference type="Proteomes" id="UP001596415">
    <property type="component" value="Unassembled WGS sequence"/>
</dbReference>
<dbReference type="Gene3D" id="3.40.50.10420">
    <property type="entry name" value="NagB/RpiA/CoA transferase-like"/>
    <property type="match status" value="1"/>
</dbReference>
<organism evidence="5 6">
    <name type="scientific">Jejudonia soesokkakensis</name>
    <dbReference type="NCBI Taxonomy" id="1323432"/>
    <lineage>
        <taxon>Bacteria</taxon>
        <taxon>Pseudomonadati</taxon>
        <taxon>Bacteroidota</taxon>
        <taxon>Flavobacteriia</taxon>
        <taxon>Flavobacteriales</taxon>
        <taxon>Flavobacteriaceae</taxon>
        <taxon>Jejudonia</taxon>
    </lineage>
</organism>
<dbReference type="InterPro" id="IPR002698">
    <property type="entry name" value="FTHF_cligase"/>
</dbReference>
<dbReference type="SUPFAM" id="SSF100950">
    <property type="entry name" value="NagB/RpiA/CoA transferase-like"/>
    <property type="match status" value="1"/>
</dbReference>
<keyword evidence="2 4" id="KW-0547">Nucleotide-binding</keyword>
<evidence type="ECO:0000256" key="4">
    <source>
        <dbReference type="RuleBase" id="RU361279"/>
    </source>
</evidence>
<evidence type="ECO:0000313" key="6">
    <source>
        <dbReference type="Proteomes" id="UP001596415"/>
    </source>
</evidence>
<evidence type="ECO:0000256" key="3">
    <source>
        <dbReference type="ARBA" id="ARBA00022840"/>
    </source>
</evidence>
<dbReference type="InterPro" id="IPR024185">
    <property type="entry name" value="FTHF_cligase-like_sf"/>
</dbReference>
<comment type="caution">
    <text evidence="5">The sequence shown here is derived from an EMBL/GenBank/DDBJ whole genome shotgun (WGS) entry which is preliminary data.</text>
</comment>
<evidence type="ECO:0000256" key="1">
    <source>
        <dbReference type="ARBA" id="ARBA00010638"/>
    </source>
</evidence>
<comment type="similarity">
    <text evidence="1 4">Belongs to the 5-formyltetrahydrofolate cyclo-ligase family.</text>
</comment>
<keyword evidence="6" id="KW-1185">Reference proteome</keyword>
<keyword evidence="4" id="KW-0460">Magnesium</keyword>
<dbReference type="RefSeq" id="WP_380216798.1">
    <property type="nucleotide sequence ID" value="NZ_JBHTBN010000001.1"/>
</dbReference>
<reference evidence="6" key="1">
    <citation type="journal article" date="2019" name="Int. J. Syst. Evol. Microbiol.">
        <title>The Global Catalogue of Microorganisms (GCM) 10K type strain sequencing project: providing services to taxonomists for standard genome sequencing and annotation.</title>
        <authorList>
            <consortium name="The Broad Institute Genomics Platform"/>
            <consortium name="The Broad Institute Genome Sequencing Center for Infectious Disease"/>
            <person name="Wu L."/>
            <person name="Ma J."/>
        </authorList>
    </citation>
    <scope>NUCLEOTIDE SEQUENCE [LARGE SCALE GENOMIC DNA]</scope>
    <source>
        <strain evidence="6">CGMCC 1.16306</strain>
    </source>
</reference>
<dbReference type="InterPro" id="IPR037171">
    <property type="entry name" value="NagB/RpiA_transferase-like"/>
</dbReference>
<keyword evidence="4" id="KW-0479">Metal-binding</keyword>
<name>A0ABW2MRJ7_9FLAO</name>
<comment type="cofactor">
    <cofactor evidence="4">
        <name>Mg(2+)</name>
        <dbReference type="ChEBI" id="CHEBI:18420"/>
    </cofactor>
</comment>
<accession>A0ABW2MRJ7</accession>
<dbReference type="GO" id="GO:0030272">
    <property type="term" value="F:5-formyltetrahydrofolate cyclo-ligase activity"/>
    <property type="evidence" value="ECO:0007669"/>
    <property type="project" value="UniProtKB-EC"/>
</dbReference>
<dbReference type="PANTHER" id="PTHR23407">
    <property type="entry name" value="ATPASE INHIBITOR/5-FORMYLTETRAHYDROFOLATE CYCLO-LIGASE"/>
    <property type="match status" value="1"/>
</dbReference>
<gene>
    <name evidence="5" type="ORF">ACFQO1_01305</name>
</gene>
<proteinExistence type="inferred from homology"/>
<comment type="catalytic activity">
    <reaction evidence="4">
        <text>(6S)-5-formyl-5,6,7,8-tetrahydrofolate + ATP = (6R)-5,10-methenyltetrahydrofolate + ADP + phosphate</text>
        <dbReference type="Rhea" id="RHEA:10488"/>
        <dbReference type="ChEBI" id="CHEBI:30616"/>
        <dbReference type="ChEBI" id="CHEBI:43474"/>
        <dbReference type="ChEBI" id="CHEBI:57455"/>
        <dbReference type="ChEBI" id="CHEBI:57457"/>
        <dbReference type="ChEBI" id="CHEBI:456216"/>
        <dbReference type="EC" id="6.3.3.2"/>
    </reaction>
</comment>
<sequence length="186" mass="21481">MDKKTLRKKYFALRKQVSNSAIEEMSLEIANKSLELPIWGKTNYHIYLPISEKKEVNTEYLLHILQGKDKSVVISKANFETMKMTHFLLQENTVLETSAYGITEPKDGFEVSPSQIEVVFVPLLAYDTFGNRVGYGKGFYDRFLAECETTTQFVGLSFFPPEEKILHENIDIPLNYCITPEKIFMF</sequence>
<evidence type="ECO:0000313" key="5">
    <source>
        <dbReference type="EMBL" id="MFC7356308.1"/>
    </source>
</evidence>
<keyword evidence="3 4" id="KW-0067">ATP-binding</keyword>
<protein>
    <recommendedName>
        <fullName evidence="4">5-formyltetrahydrofolate cyclo-ligase</fullName>
        <ecNumber evidence="4">6.3.3.2</ecNumber>
    </recommendedName>
</protein>
<dbReference type="NCBIfam" id="TIGR02727">
    <property type="entry name" value="MTHFS_bact"/>
    <property type="match status" value="1"/>
</dbReference>
<dbReference type="EMBL" id="JBHTBN010000001">
    <property type="protein sequence ID" value="MFC7356308.1"/>
    <property type="molecule type" value="Genomic_DNA"/>
</dbReference>
<dbReference type="EC" id="6.3.3.2" evidence="4"/>
<dbReference type="PIRSF" id="PIRSF006806">
    <property type="entry name" value="FTHF_cligase"/>
    <property type="match status" value="1"/>
</dbReference>
<keyword evidence="5" id="KW-0436">Ligase</keyword>
<dbReference type="Pfam" id="PF01812">
    <property type="entry name" value="5-FTHF_cyc-lig"/>
    <property type="match status" value="1"/>
</dbReference>
<evidence type="ECO:0000256" key="2">
    <source>
        <dbReference type="ARBA" id="ARBA00022741"/>
    </source>
</evidence>